<evidence type="ECO:0000313" key="9">
    <source>
        <dbReference type="Proteomes" id="UP001190700"/>
    </source>
</evidence>
<dbReference type="PANTHER" id="PTHR12311">
    <property type="entry name" value="ACTIVATOR OF BASAL TRANSCRIPTION 1"/>
    <property type="match status" value="1"/>
</dbReference>
<feature type="region of interest" description="Disordered" evidence="6">
    <location>
        <begin position="279"/>
        <end position="367"/>
    </location>
</feature>
<keyword evidence="3 5" id="KW-0694">RNA-binding</keyword>
<dbReference type="SUPFAM" id="SSF54928">
    <property type="entry name" value="RNA-binding domain, RBD"/>
    <property type="match status" value="1"/>
</dbReference>
<name>A0AAE0BQ87_9CHLO</name>
<proteinExistence type="inferred from homology"/>
<evidence type="ECO:0000256" key="3">
    <source>
        <dbReference type="ARBA" id="ARBA00022884"/>
    </source>
</evidence>
<keyword evidence="9" id="KW-1185">Reference proteome</keyword>
<evidence type="ECO:0000256" key="4">
    <source>
        <dbReference type="ARBA" id="ARBA00023242"/>
    </source>
</evidence>
<accession>A0AAE0BQ87</accession>
<dbReference type="GO" id="GO:0005730">
    <property type="term" value="C:nucleolus"/>
    <property type="evidence" value="ECO:0007669"/>
    <property type="project" value="UniProtKB-SubCell"/>
</dbReference>
<dbReference type="InterPro" id="IPR034353">
    <property type="entry name" value="ABT1/ESF2_RRM"/>
</dbReference>
<feature type="compositionally biased region" description="Basic and acidic residues" evidence="6">
    <location>
        <begin position="279"/>
        <end position="289"/>
    </location>
</feature>
<evidence type="ECO:0000259" key="7">
    <source>
        <dbReference type="PROSITE" id="PS50102"/>
    </source>
</evidence>
<feature type="region of interest" description="Disordered" evidence="6">
    <location>
        <begin position="1"/>
        <end position="51"/>
    </location>
</feature>
<dbReference type="PROSITE" id="PS50102">
    <property type="entry name" value="RRM"/>
    <property type="match status" value="1"/>
</dbReference>
<evidence type="ECO:0000313" key="8">
    <source>
        <dbReference type="EMBL" id="KAK3240138.1"/>
    </source>
</evidence>
<organism evidence="8 9">
    <name type="scientific">Cymbomonas tetramitiformis</name>
    <dbReference type="NCBI Taxonomy" id="36881"/>
    <lineage>
        <taxon>Eukaryota</taxon>
        <taxon>Viridiplantae</taxon>
        <taxon>Chlorophyta</taxon>
        <taxon>Pyramimonadophyceae</taxon>
        <taxon>Pyramimonadales</taxon>
        <taxon>Pyramimonadaceae</taxon>
        <taxon>Cymbomonas</taxon>
    </lineage>
</organism>
<feature type="region of interest" description="Disordered" evidence="6">
    <location>
        <begin position="214"/>
        <end position="242"/>
    </location>
</feature>
<evidence type="ECO:0000256" key="2">
    <source>
        <dbReference type="ARBA" id="ARBA00005819"/>
    </source>
</evidence>
<protein>
    <recommendedName>
        <fullName evidence="7">RRM domain-containing protein</fullName>
    </recommendedName>
</protein>
<feature type="compositionally biased region" description="Polar residues" evidence="6">
    <location>
        <begin position="322"/>
        <end position="339"/>
    </location>
</feature>
<evidence type="ECO:0000256" key="6">
    <source>
        <dbReference type="SAM" id="MobiDB-lite"/>
    </source>
</evidence>
<dbReference type="GO" id="GO:0034462">
    <property type="term" value="P:small-subunit processome assembly"/>
    <property type="evidence" value="ECO:0007669"/>
    <property type="project" value="TreeGrafter"/>
</dbReference>
<evidence type="ECO:0000256" key="1">
    <source>
        <dbReference type="ARBA" id="ARBA00004604"/>
    </source>
</evidence>
<feature type="compositionally biased region" description="Acidic residues" evidence="6">
    <location>
        <begin position="13"/>
        <end position="24"/>
    </location>
</feature>
<dbReference type="InterPro" id="IPR035979">
    <property type="entry name" value="RBD_domain_sf"/>
</dbReference>
<dbReference type="InterPro" id="IPR039119">
    <property type="entry name" value="ABT1/Esf2"/>
</dbReference>
<dbReference type="InterPro" id="IPR012677">
    <property type="entry name" value="Nucleotide-bd_a/b_plait_sf"/>
</dbReference>
<dbReference type="PANTHER" id="PTHR12311:SF7">
    <property type="entry name" value="ACTIVATOR OF BASAL TRANSCRIPTION 1"/>
    <property type="match status" value="1"/>
</dbReference>
<comment type="similarity">
    <text evidence="2">Belongs to the ESF2/ABP1 family.</text>
</comment>
<gene>
    <name evidence="8" type="ORF">CYMTET_49994</name>
</gene>
<feature type="domain" description="RRM" evidence="7">
    <location>
        <begin position="67"/>
        <end position="148"/>
    </location>
</feature>
<evidence type="ECO:0000256" key="5">
    <source>
        <dbReference type="PROSITE-ProRule" id="PRU00176"/>
    </source>
</evidence>
<dbReference type="InterPro" id="IPR000504">
    <property type="entry name" value="RRM_dom"/>
</dbReference>
<keyword evidence="4" id="KW-0539">Nucleus</keyword>
<dbReference type="GO" id="GO:0000472">
    <property type="term" value="P:endonucleolytic cleavage to generate mature 5'-end of SSU-rRNA from (SSU-rRNA, 5.8S rRNA, LSU-rRNA)"/>
    <property type="evidence" value="ECO:0007669"/>
    <property type="project" value="TreeGrafter"/>
</dbReference>
<dbReference type="GO" id="GO:0003723">
    <property type="term" value="F:RNA binding"/>
    <property type="evidence" value="ECO:0007669"/>
    <property type="project" value="UniProtKB-UniRule"/>
</dbReference>
<dbReference type="GO" id="GO:0000447">
    <property type="term" value="P:endonucleolytic cleavage in ITS1 to separate SSU-rRNA from 5.8S rRNA and LSU-rRNA from tricistronic rRNA transcript (SSU-rRNA, 5.8S rRNA, LSU-rRNA)"/>
    <property type="evidence" value="ECO:0007669"/>
    <property type="project" value="TreeGrafter"/>
</dbReference>
<reference evidence="8 9" key="1">
    <citation type="journal article" date="2015" name="Genome Biol. Evol.">
        <title>Comparative Genomics of a Bacterivorous Green Alga Reveals Evolutionary Causalities and Consequences of Phago-Mixotrophic Mode of Nutrition.</title>
        <authorList>
            <person name="Burns J.A."/>
            <person name="Paasch A."/>
            <person name="Narechania A."/>
            <person name="Kim E."/>
        </authorList>
    </citation>
    <scope>NUCLEOTIDE SEQUENCE [LARGE SCALE GENOMIC DNA]</scope>
    <source>
        <strain evidence="8 9">PLY_AMNH</strain>
    </source>
</reference>
<comment type="subcellular location">
    <subcellularLocation>
        <location evidence="1">Nucleus</location>
        <location evidence="1">Nucleolus</location>
    </subcellularLocation>
</comment>
<dbReference type="AlphaFoldDB" id="A0AAE0BQ87"/>
<dbReference type="Gene3D" id="3.30.70.330">
    <property type="match status" value="1"/>
</dbReference>
<comment type="caution">
    <text evidence="8">The sequence shown here is derived from an EMBL/GenBank/DDBJ whole genome shotgun (WGS) entry which is preliminary data.</text>
</comment>
<dbReference type="CDD" id="cd12263">
    <property type="entry name" value="RRM_ABT1_like"/>
    <property type="match status" value="1"/>
</dbReference>
<dbReference type="GO" id="GO:0000480">
    <property type="term" value="P:endonucleolytic cleavage in 5'-ETS of tricistronic rRNA transcript (SSU-rRNA, 5.8S rRNA, LSU-rRNA)"/>
    <property type="evidence" value="ECO:0007669"/>
    <property type="project" value="TreeGrafter"/>
</dbReference>
<sequence length="367" mass="41176">MVADDRFDISGFSEDEVEEDEAPEEASNAFQKQDAPSENAETKRIRKKKTLSEKELKKANAEYERRGIVYISTVPMFMKPNKMRRLLEPYGEVLRIYLAPEDWDMQKKRKEGGAKKGKTFSEGWVEFTDKKVAKRVAGMLNGQPMGGKHFSKHRYELWSLKYLSKFKWDHLTEEIAYQNAVREQKLAAELRSATRERDFYLKAVDKAHAIDAMESRKSKKVKAADGEDTIEDSGSAEQEPRRVVRHFKQRRDHPDPSSDEAGGLPLSLLAKVFAGGAKDNEMKEADSVRRSTGKSDAPQTADIAQGKKGKTAPGTEVPISAKANSSVKTPKSAKKNSQLGVAPSIAKTKTKRRLTANRVVSDTPRKS</sequence>
<dbReference type="Proteomes" id="UP001190700">
    <property type="component" value="Unassembled WGS sequence"/>
</dbReference>
<dbReference type="EMBL" id="LGRX02033731">
    <property type="protein sequence ID" value="KAK3240138.1"/>
    <property type="molecule type" value="Genomic_DNA"/>
</dbReference>